<evidence type="ECO:0000313" key="3">
    <source>
        <dbReference type="Proteomes" id="UP000298616"/>
    </source>
</evidence>
<proteinExistence type="predicted"/>
<dbReference type="AlphaFoldDB" id="A0A4D7K1I4"/>
<reference evidence="2 3" key="1">
    <citation type="submission" date="2018-04" db="EMBL/GenBank/DDBJ databases">
        <title>Complete genome uncultured novel isolate.</title>
        <authorList>
            <person name="Merlino G."/>
        </authorList>
    </citation>
    <scope>NUCLEOTIDE SEQUENCE [LARGE SCALE GENOMIC DNA]</scope>
    <source>
        <strain evidence="3">R1DC9</strain>
    </source>
</reference>
<dbReference type="Proteomes" id="UP000298616">
    <property type="component" value="Chromosome"/>
</dbReference>
<evidence type="ECO:0000256" key="1">
    <source>
        <dbReference type="SAM" id="SignalP"/>
    </source>
</evidence>
<sequence>MTNAMKNLYKTFVIAAIISFTFACETETVEPQLPEDEKAETIKRGEDIRGEVIKRGEDIRG</sequence>
<dbReference type="PROSITE" id="PS51257">
    <property type="entry name" value="PROKAR_LIPOPROTEIN"/>
    <property type="match status" value="1"/>
</dbReference>
<dbReference type="EMBL" id="CP028923">
    <property type="protein sequence ID" value="QCK14724.1"/>
    <property type="molecule type" value="Genomic_DNA"/>
</dbReference>
<organism evidence="2 3">
    <name type="scientific">Mangrovivirga cuniculi</name>
    <dbReference type="NCBI Taxonomy" id="2715131"/>
    <lineage>
        <taxon>Bacteria</taxon>
        <taxon>Pseudomonadati</taxon>
        <taxon>Bacteroidota</taxon>
        <taxon>Cytophagia</taxon>
        <taxon>Cytophagales</taxon>
        <taxon>Mangrovivirgaceae</taxon>
        <taxon>Mangrovivirga</taxon>
    </lineage>
</organism>
<dbReference type="KEGG" id="fpf:DCC35_08205"/>
<feature type="signal peptide" evidence="1">
    <location>
        <begin position="1"/>
        <end position="23"/>
    </location>
</feature>
<keyword evidence="1" id="KW-0732">Signal</keyword>
<keyword evidence="3" id="KW-1185">Reference proteome</keyword>
<accession>A0A4D7K1I4</accession>
<feature type="chain" id="PRO_5020984526" evidence="1">
    <location>
        <begin position="24"/>
        <end position="61"/>
    </location>
</feature>
<evidence type="ECO:0000313" key="2">
    <source>
        <dbReference type="EMBL" id="QCK14724.1"/>
    </source>
</evidence>
<protein>
    <submittedName>
        <fullName evidence="2">Uncharacterized protein</fullName>
    </submittedName>
</protein>
<gene>
    <name evidence="2" type="ORF">DCC35_08205</name>
</gene>
<name>A0A4D7K1I4_9BACT</name>